<keyword evidence="11" id="KW-1185">Reference proteome</keyword>
<dbReference type="PIRSF" id="PIRSF000110">
    <property type="entry name" value="G6PD"/>
    <property type="match status" value="1"/>
</dbReference>
<evidence type="ECO:0000256" key="2">
    <source>
        <dbReference type="ARBA" id="ARBA00009975"/>
    </source>
</evidence>
<evidence type="ECO:0000256" key="5">
    <source>
        <dbReference type="ARBA" id="ARBA00023002"/>
    </source>
</evidence>
<evidence type="ECO:0000256" key="1">
    <source>
        <dbReference type="ARBA" id="ARBA00004937"/>
    </source>
</evidence>
<comment type="caution">
    <text evidence="7">Lacks conserved residue(s) required for the propagation of feature annotation.</text>
</comment>
<dbReference type="InterPro" id="IPR022674">
    <property type="entry name" value="G6P_DH_NAD-bd"/>
</dbReference>
<dbReference type="PANTHER" id="PTHR23429:SF0">
    <property type="entry name" value="GLUCOSE-6-PHOSPHATE 1-DEHYDROGENASE"/>
    <property type="match status" value="1"/>
</dbReference>
<dbReference type="GO" id="GO:0006006">
    <property type="term" value="P:glucose metabolic process"/>
    <property type="evidence" value="ECO:0007669"/>
    <property type="project" value="UniProtKB-KW"/>
</dbReference>
<dbReference type="PRINTS" id="PR00079">
    <property type="entry name" value="G6PDHDRGNASE"/>
</dbReference>
<dbReference type="AlphaFoldDB" id="A0A7X1AWU4"/>
<evidence type="ECO:0000256" key="7">
    <source>
        <dbReference type="HAMAP-Rule" id="MF_00966"/>
    </source>
</evidence>
<evidence type="ECO:0000259" key="9">
    <source>
        <dbReference type="Pfam" id="PF02781"/>
    </source>
</evidence>
<gene>
    <name evidence="7 10" type="primary">zwf</name>
    <name evidence="10" type="ORF">H5P30_06770</name>
</gene>
<dbReference type="Pfam" id="PF02781">
    <property type="entry name" value="G6PD_C"/>
    <property type="match status" value="1"/>
</dbReference>
<dbReference type="NCBIfam" id="TIGR00871">
    <property type="entry name" value="zwf"/>
    <property type="match status" value="1"/>
</dbReference>
<dbReference type="SUPFAM" id="SSF55347">
    <property type="entry name" value="Glyceraldehyde-3-phosphate dehydrogenase-like, C-terminal domain"/>
    <property type="match status" value="1"/>
</dbReference>
<dbReference type="PROSITE" id="PS00069">
    <property type="entry name" value="G6P_DEHYDROGENASE"/>
    <property type="match status" value="1"/>
</dbReference>
<keyword evidence="5 7" id="KW-0560">Oxidoreductase</keyword>
<dbReference type="GO" id="GO:0009051">
    <property type="term" value="P:pentose-phosphate shunt, oxidative branch"/>
    <property type="evidence" value="ECO:0007669"/>
    <property type="project" value="TreeGrafter"/>
</dbReference>
<dbReference type="GO" id="GO:0004345">
    <property type="term" value="F:glucose-6-phosphate dehydrogenase activity"/>
    <property type="evidence" value="ECO:0007669"/>
    <property type="project" value="UniProtKB-UniRule"/>
</dbReference>
<dbReference type="Proteomes" id="UP000525652">
    <property type="component" value="Unassembled WGS sequence"/>
</dbReference>
<dbReference type="Gene3D" id="3.40.50.720">
    <property type="entry name" value="NAD(P)-binding Rossmann-like Domain"/>
    <property type="match status" value="1"/>
</dbReference>
<comment type="catalytic activity">
    <reaction evidence="7">
        <text>D-glucose 6-phosphate + NADP(+) = 6-phospho-D-glucono-1,5-lactone + NADPH + H(+)</text>
        <dbReference type="Rhea" id="RHEA:15841"/>
        <dbReference type="ChEBI" id="CHEBI:15378"/>
        <dbReference type="ChEBI" id="CHEBI:57783"/>
        <dbReference type="ChEBI" id="CHEBI:57955"/>
        <dbReference type="ChEBI" id="CHEBI:58349"/>
        <dbReference type="ChEBI" id="CHEBI:61548"/>
        <dbReference type="EC" id="1.1.1.49"/>
    </reaction>
</comment>
<feature type="domain" description="Glucose-6-phosphate dehydrogenase C-terminal" evidence="9">
    <location>
        <begin position="213"/>
        <end position="511"/>
    </location>
</feature>
<dbReference type="Pfam" id="PF00479">
    <property type="entry name" value="G6PD_N"/>
    <property type="match status" value="1"/>
</dbReference>
<comment type="caution">
    <text evidence="10">The sequence shown here is derived from an EMBL/GenBank/DDBJ whole genome shotgun (WGS) entry which is preliminary data.</text>
</comment>
<evidence type="ECO:0000256" key="4">
    <source>
        <dbReference type="ARBA" id="ARBA00022857"/>
    </source>
</evidence>
<feature type="domain" description="Glucose-6-phosphate dehydrogenase NAD-binding" evidence="8">
    <location>
        <begin position="25"/>
        <end position="209"/>
    </location>
</feature>
<sequence>MDQDNRHPFLQGLSKHRGAPPTVIVIFGASGDLTARKLIPALYNLGLDNLLPSDFHFVGYGRKPIPDDEFQSLATSAIEDHSRRELNSDVWDRIRPNIHYHSGAYDDAESFKELSKKLSEIEKEIGRDTQFLFYISTPPNVFTPILENLGEIGLARHNARSRCESKIIIEKPFGRDLASARALNETLSRDFTENQVYRIDHYLGKETVQDLLVQRFGNSIFEPLWNRQFVESVQITVAEDLGVGTRAGYYDSSGAMRDMIQNHAMQLVSLTAMEPPVSLDPEAIRDEKVKVLKAIQVPNASPEGGDVVRAQYDEGLIEGEKVKGYLSEKDVPEDSSTETYVAMRLSINNWRWKGVPFYVRSGKRLARRVSEIAIQFKRPPGILFSESNLYDLASNTMVIGIQPDEGLTLLLNSKIPGLETRTQPVKMHFRYAATFGSNTPEAYERLIMDAMVGDSTLFIRGDETEASWSLITPVLEQWEANGRNGLHSYNSGSWGPIAADRLLWERQHEWRRSGP</sequence>
<dbReference type="EMBL" id="JACHVA010000053">
    <property type="protein sequence ID" value="MBC2601478.1"/>
    <property type="molecule type" value="Genomic_DNA"/>
</dbReference>
<proteinExistence type="inferred from homology"/>
<dbReference type="GO" id="GO:0005829">
    <property type="term" value="C:cytosol"/>
    <property type="evidence" value="ECO:0007669"/>
    <property type="project" value="TreeGrafter"/>
</dbReference>
<dbReference type="GO" id="GO:0050661">
    <property type="term" value="F:NADP binding"/>
    <property type="evidence" value="ECO:0007669"/>
    <property type="project" value="UniProtKB-UniRule"/>
</dbReference>
<dbReference type="SUPFAM" id="SSF51735">
    <property type="entry name" value="NAD(P)-binding Rossmann-fold domains"/>
    <property type="match status" value="1"/>
</dbReference>
<evidence type="ECO:0000313" key="10">
    <source>
        <dbReference type="EMBL" id="MBC2601478.1"/>
    </source>
</evidence>
<keyword evidence="4 7" id="KW-0521">NADP</keyword>
<evidence type="ECO:0000313" key="11">
    <source>
        <dbReference type="Proteomes" id="UP000525652"/>
    </source>
</evidence>
<evidence type="ECO:0000259" key="8">
    <source>
        <dbReference type="Pfam" id="PF00479"/>
    </source>
</evidence>
<feature type="binding site" evidence="7">
    <location>
        <position position="171"/>
    </location>
    <ligand>
        <name>NADP(+)</name>
        <dbReference type="ChEBI" id="CHEBI:58349"/>
    </ligand>
</feature>
<accession>A0A7X1AWU4</accession>
<dbReference type="InterPro" id="IPR019796">
    <property type="entry name" value="G6P_DH_AS"/>
</dbReference>
<feature type="binding site" evidence="7">
    <location>
        <position position="205"/>
    </location>
    <ligand>
        <name>substrate</name>
    </ligand>
</feature>
<evidence type="ECO:0000256" key="6">
    <source>
        <dbReference type="ARBA" id="ARBA00023277"/>
    </source>
</evidence>
<feature type="binding site" evidence="7">
    <location>
        <position position="258"/>
    </location>
    <ligand>
        <name>substrate</name>
    </ligand>
</feature>
<dbReference type="RefSeq" id="WP_185692190.1">
    <property type="nucleotide sequence ID" value="NZ_JACHVA010000053.1"/>
</dbReference>
<comment type="pathway">
    <text evidence="1 7">Carbohydrate degradation; pentose phosphate pathway; D-ribulose 5-phosphate from D-glucose 6-phosphate (oxidative stage): step 1/3.</text>
</comment>
<dbReference type="PANTHER" id="PTHR23429">
    <property type="entry name" value="GLUCOSE-6-PHOSPHATE 1-DEHYDROGENASE G6PD"/>
    <property type="match status" value="1"/>
</dbReference>
<comment type="similarity">
    <text evidence="2 7">Belongs to the glucose-6-phosphate dehydrogenase family.</text>
</comment>
<feature type="binding site" evidence="7">
    <location>
        <position position="239"/>
    </location>
    <ligand>
        <name>substrate</name>
    </ligand>
</feature>
<evidence type="ECO:0000256" key="3">
    <source>
        <dbReference type="ARBA" id="ARBA00022526"/>
    </source>
</evidence>
<feature type="active site" description="Proton acceptor" evidence="7">
    <location>
        <position position="263"/>
    </location>
</feature>
<name>A0A7X1AWU4_9BACT</name>
<dbReference type="UniPathway" id="UPA00115">
    <property type="reaction ID" value="UER00408"/>
</dbReference>
<dbReference type="Gene3D" id="3.30.360.10">
    <property type="entry name" value="Dihydrodipicolinate Reductase, domain 2"/>
    <property type="match status" value="1"/>
</dbReference>
<feature type="binding site" evidence="7">
    <location>
        <position position="363"/>
    </location>
    <ligand>
        <name>substrate</name>
    </ligand>
</feature>
<feature type="binding site" evidence="7">
    <location>
        <position position="62"/>
    </location>
    <ligand>
        <name>NADP(+)</name>
        <dbReference type="ChEBI" id="CHEBI:58349"/>
    </ligand>
</feature>
<organism evidence="10 11">
    <name type="scientific">Puniceicoccus vermicola</name>
    <dbReference type="NCBI Taxonomy" id="388746"/>
    <lineage>
        <taxon>Bacteria</taxon>
        <taxon>Pseudomonadati</taxon>
        <taxon>Verrucomicrobiota</taxon>
        <taxon>Opitutia</taxon>
        <taxon>Puniceicoccales</taxon>
        <taxon>Puniceicoccaceae</taxon>
        <taxon>Puniceicoccus</taxon>
    </lineage>
</organism>
<keyword evidence="3 7" id="KW-0313">Glucose metabolism</keyword>
<dbReference type="HAMAP" id="MF_00966">
    <property type="entry name" value="G6PD"/>
    <property type="match status" value="1"/>
</dbReference>
<feature type="binding site" evidence="7">
    <location>
        <position position="201"/>
    </location>
    <ligand>
        <name>substrate</name>
    </ligand>
</feature>
<dbReference type="InterPro" id="IPR001282">
    <property type="entry name" value="G6P_DH"/>
</dbReference>
<dbReference type="InterPro" id="IPR036291">
    <property type="entry name" value="NAD(P)-bd_dom_sf"/>
</dbReference>
<protein>
    <recommendedName>
        <fullName evidence="7">Glucose-6-phosphate 1-dehydrogenase</fullName>
        <shortName evidence="7">G6PD</shortName>
        <ecNumber evidence="7">1.1.1.49</ecNumber>
    </recommendedName>
</protein>
<comment type="function">
    <text evidence="7">Catalyzes the oxidation of glucose 6-phosphate to 6-phosphogluconolactone.</text>
</comment>
<keyword evidence="6 7" id="KW-0119">Carbohydrate metabolism</keyword>
<dbReference type="InterPro" id="IPR022675">
    <property type="entry name" value="G6P_DH_C"/>
</dbReference>
<dbReference type="EC" id="1.1.1.49" evidence="7"/>
<reference evidence="10 11" key="1">
    <citation type="submission" date="2020-07" db="EMBL/GenBank/DDBJ databases">
        <authorList>
            <person name="Feng X."/>
        </authorList>
    </citation>
    <scope>NUCLEOTIDE SEQUENCE [LARGE SCALE GENOMIC DNA]</scope>
    <source>
        <strain evidence="10 11">JCM14086</strain>
    </source>
</reference>